<organism evidence="2 3">
    <name type="scientific">Bombella saccharophila</name>
    <dbReference type="NCBI Taxonomy" id="2967338"/>
    <lineage>
        <taxon>Bacteria</taxon>
        <taxon>Pseudomonadati</taxon>
        <taxon>Pseudomonadota</taxon>
        <taxon>Alphaproteobacteria</taxon>
        <taxon>Acetobacterales</taxon>
        <taxon>Acetobacteraceae</taxon>
        <taxon>Bombella</taxon>
    </lineage>
</organism>
<accession>A0ABT3W778</accession>
<comment type="caution">
    <text evidence="2">The sequence shown here is derived from an EMBL/GenBank/DDBJ whole genome shotgun (WGS) entry which is preliminary data.</text>
</comment>
<feature type="compositionally biased region" description="Low complexity" evidence="1">
    <location>
        <begin position="46"/>
        <end position="57"/>
    </location>
</feature>
<feature type="region of interest" description="Disordered" evidence="1">
    <location>
        <begin position="34"/>
        <end position="57"/>
    </location>
</feature>
<dbReference type="EMBL" id="JANIDW010000003">
    <property type="protein sequence ID" value="MCX5614960.1"/>
    <property type="molecule type" value="Genomic_DNA"/>
</dbReference>
<name>A0ABT3W778_9PROT</name>
<reference evidence="2 3" key="1">
    <citation type="submission" date="2022-07" db="EMBL/GenBank/DDBJ databases">
        <title>Bombella genomes.</title>
        <authorList>
            <person name="Harer L."/>
            <person name="Styblova S."/>
            <person name="Ehrmann M."/>
        </authorList>
    </citation>
    <scope>NUCLEOTIDE SEQUENCE [LARGE SCALE GENOMIC DNA]</scope>
    <source>
        <strain evidence="2 3">TMW 2.2558</strain>
    </source>
</reference>
<keyword evidence="3" id="KW-1185">Reference proteome</keyword>
<sequence length="83" mass="9001">MRRAVVSSYSGEVEDRLEDFLTDMRGLAANVTAGSSLHHDDDQSEVIESSSDSSGQDRLMYHRARGMGLGMAGMVAFSIDCIT</sequence>
<dbReference type="Proteomes" id="UP001165648">
    <property type="component" value="Unassembled WGS sequence"/>
</dbReference>
<evidence type="ECO:0000256" key="1">
    <source>
        <dbReference type="SAM" id="MobiDB-lite"/>
    </source>
</evidence>
<evidence type="ECO:0000313" key="2">
    <source>
        <dbReference type="EMBL" id="MCX5614960.1"/>
    </source>
</evidence>
<evidence type="ECO:0000313" key="3">
    <source>
        <dbReference type="Proteomes" id="UP001165648"/>
    </source>
</evidence>
<protein>
    <submittedName>
        <fullName evidence="2">Uncharacterized protein</fullName>
    </submittedName>
</protein>
<dbReference type="RefSeq" id="WP_099026904.1">
    <property type="nucleotide sequence ID" value="NZ_JANIDW010000003.1"/>
</dbReference>
<proteinExistence type="predicted"/>
<gene>
    <name evidence="2" type="ORF">NQF64_06865</name>
</gene>